<evidence type="ECO:0000313" key="3">
    <source>
        <dbReference type="Proteomes" id="UP000004471"/>
    </source>
</evidence>
<comment type="caution">
    <text evidence="2">The sequence shown here is derived from an EMBL/GenBank/DDBJ whole genome shotgun (WGS) entry which is preliminary data.</text>
</comment>
<protein>
    <submittedName>
        <fullName evidence="2">Uncharacterized protein</fullName>
    </submittedName>
</protein>
<dbReference type="HOGENOM" id="CLU_3390952_0_0_6"/>
<sequence>MKLSHTYAQALEQAHDGKPGGRARAVSTTGSY</sequence>
<gene>
    <name evidence="2" type="ORF">PSYJA_09796</name>
</gene>
<dbReference type="Proteomes" id="UP000004471">
    <property type="component" value="Unassembled WGS sequence"/>
</dbReference>
<dbReference type="PATRIC" id="fig|629262.5.peg.1630"/>
<dbReference type="AlphaFoldDB" id="F3FGA5"/>
<accession>F3FGA5</accession>
<evidence type="ECO:0000256" key="1">
    <source>
        <dbReference type="SAM" id="MobiDB-lite"/>
    </source>
</evidence>
<evidence type="ECO:0000313" key="2">
    <source>
        <dbReference type="EMBL" id="EGH29241.1"/>
    </source>
</evidence>
<feature type="region of interest" description="Disordered" evidence="1">
    <location>
        <begin position="11"/>
        <end position="32"/>
    </location>
</feature>
<proteinExistence type="predicted"/>
<organism evidence="2 3">
    <name type="scientific">Pseudomonas syringae pv. japonica str. M301072</name>
    <dbReference type="NCBI Taxonomy" id="629262"/>
    <lineage>
        <taxon>Bacteria</taxon>
        <taxon>Pseudomonadati</taxon>
        <taxon>Pseudomonadota</taxon>
        <taxon>Gammaproteobacteria</taxon>
        <taxon>Pseudomonadales</taxon>
        <taxon>Pseudomonadaceae</taxon>
        <taxon>Pseudomonas</taxon>
        <taxon>Pseudomonas syringae</taxon>
    </lineage>
</organism>
<dbReference type="EMBL" id="AEAH01000441">
    <property type="protein sequence ID" value="EGH29241.1"/>
    <property type="molecule type" value="Genomic_DNA"/>
</dbReference>
<name>F3FGA5_PSESX</name>
<reference evidence="2 3" key="1">
    <citation type="journal article" date="2011" name="PLoS Pathog.">
        <title>Dynamic evolution of pathogenicity revealed by sequencing and comparative genomics of 19 Pseudomonas syringae isolates.</title>
        <authorList>
            <person name="Baltrus D.A."/>
            <person name="Nishimura M.T."/>
            <person name="Romanchuk A."/>
            <person name="Chang J.H."/>
            <person name="Mukhtar M.S."/>
            <person name="Cherkis K."/>
            <person name="Roach J."/>
            <person name="Grant S.R."/>
            <person name="Jones C.D."/>
            <person name="Dangl J.L."/>
        </authorList>
    </citation>
    <scope>NUCLEOTIDE SEQUENCE [LARGE SCALE GENOMIC DNA]</scope>
    <source>
        <strain evidence="3">M301072PT</strain>
    </source>
</reference>